<dbReference type="Pfam" id="PF07719">
    <property type="entry name" value="TPR_2"/>
    <property type="match status" value="1"/>
</dbReference>
<sequence length="180" mass="19723">MRFSPVSAVCLSLMLPLPALAAGTETEAPPKPSPTTQECEEGLIWDADLGECTAPKDTRLNDKTRMLAVRELAYAGRAAEARSVLDSLQDQGSDLALTYRGFVARTLGQTAEAELWYQRALAANPNNLLARSYMGQGYVEQGEIQLARLQLTQIRTRGGRGSWAEISLRMAIERGRGFSY</sequence>
<dbReference type="PROSITE" id="PS50005">
    <property type="entry name" value="TPR"/>
    <property type="match status" value="1"/>
</dbReference>
<dbReference type="SUPFAM" id="SSF48452">
    <property type="entry name" value="TPR-like"/>
    <property type="match status" value="1"/>
</dbReference>
<dbReference type="EMBL" id="JAQIOY010000002">
    <property type="protein sequence ID" value="MDA7424519.1"/>
    <property type="molecule type" value="Genomic_DNA"/>
</dbReference>
<dbReference type="InterPro" id="IPR011990">
    <property type="entry name" value="TPR-like_helical_dom_sf"/>
</dbReference>
<dbReference type="InterPro" id="IPR019734">
    <property type="entry name" value="TPR_rpt"/>
</dbReference>
<evidence type="ECO:0000256" key="2">
    <source>
        <dbReference type="ARBA" id="ARBA00022803"/>
    </source>
</evidence>
<protein>
    <recommendedName>
        <fullName evidence="7">Tetratricopeptide repeat protein</fullName>
    </recommendedName>
</protein>
<proteinExistence type="predicted"/>
<keyword evidence="4" id="KW-0732">Signal</keyword>
<evidence type="ECO:0000256" key="3">
    <source>
        <dbReference type="PROSITE-ProRule" id="PRU00339"/>
    </source>
</evidence>
<reference evidence="5 6" key="1">
    <citation type="submission" date="2023-01" db="EMBL/GenBank/DDBJ databases">
        <title>Thalassococcus onchidii sp. nov., isolated from a marine invertebrate from the South China Sea.</title>
        <authorList>
            <person name="Xu S."/>
            <person name="Liu Z."/>
            <person name="Xu Y."/>
        </authorList>
    </citation>
    <scope>NUCLEOTIDE SEQUENCE [LARGE SCALE GENOMIC DNA]</scope>
    <source>
        <strain evidence="5 6">KCTC 32084</strain>
    </source>
</reference>
<organism evidence="5 6">
    <name type="scientific">Thalassococcus lentus</name>
    <dbReference type="NCBI Taxonomy" id="1210524"/>
    <lineage>
        <taxon>Bacteria</taxon>
        <taxon>Pseudomonadati</taxon>
        <taxon>Pseudomonadota</taxon>
        <taxon>Alphaproteobacteria</taxon>
        <taxon>Rhodobacterales</taxon>
        <taxon>Roseobacteraceae</taxon>
        <taxon>Thalassococcus</taxon>
    </lineage>
</organism>
<accession>A0ABT4XRD8</accession>
<gene>
    <name evidence="5" type="ORF">PFY00_07275</name>
</gene>
<dbReference type="Gene3D" id="1.25.40.10">
    <property type="entry name" value="Tetratricopeptide repeat domain"/>
    <property type="match status" value="1"/>
</dbReference>
<name>A0ABT4XRD8_9RHOB</name>
<evidence type="ECO:0000313" key="5">
    <source>
        <dbReference type="EMBL" id="MDA7424519.1"/>
    </source>
</evidence>
<evidence type="ECO:0008006" key="7">
    <source>
        <dbReference type="Google" id="ProtNLM"/>
    </source>
</evidence>
<feature type="repeat" description="TPR" evidence="3">
    <location>
        <begin position="94"/>
        <end position="127"/>
    </location>
</feature>
<evidence type="ECO:0000313" key="6">
    <source>
        <dbReference type="Proteomes" id="UP001210720"/>
    </source>
</evidence>
<keyword evidence="6" id="KW-1185">Reference proteome</keyword>
<dbReference type="Proteomes" id="UP001210720">
    <property type="component" value="Unassembled WGS sequence"/>
</dbReference>
<dbReference type="InterPro" id="IPR013105">
    <property type="entry name" value="TPR_2"/>
</dbReference>
<evidence type="ECO:0000256" key="1">
    <source>
        <dbReference type="ARBA" id="ARBA00022737"/>
    </source>
</evidence>
<keyword evidence="1" id="KW-0677">Repeat</keyword>
<comment type="caution">
    <text evidence="5">The sequence shown here is derived from an EMBL/GenBank/DDBJ whole genome shotgun (WGS) entry which is preliminary data.</text>
</comment>
<evidence type="ECO:0000256" key="4">
    <source>
        <dbReference type="SAM" id="SignalP"/>
    </source>
</evidence>
<feature type="signal peptide" evidence="4">
    <location>
        <begin position="1"/>
        <end position="21"/>
    </location>
</feature>
<feature type="chain" id="PRO_5046271602" description="Tetratricopeptide repeat protein" evidence="4">
    <location>
        <begin position="22"/>
        <end position="180"/>
    </location>
</feature>
<dbReference type="RefSeq" id="WP_271431873.1">
    <property type="nucleotide sequence ID" value="NZ_JAQIOY010000002.1"/>
</dbReference>
<keyword evidence="2 3" id="KW-0802">TPR repeat</keyword>